<feature type="transmembrane region" description="Helical" evidence="6">
    <location>
        <begin position="331"/>
        <end position="351"/>
    </location>
</feature>
<feature type="transmembrane region" description="Helical" evidence="6">
    <location>
        <begin position="117"/>
        <end position="137"/>
    </location>
</feature>
<keyword evidence="2 6" id="KW-0812">Transmembrane</keyword>
<dbReference type="InterPro" id="IPR007016">
    <property type="entry name" value="O-antigen_ligase-rel_domated"/>
</dbReference>
<feature type="transmembrane region" description="Helical" evidence="6">
    <location>
        <begin position="152"/>
        <end position="169"/>
    </location>
</feature>
<evidence type="ECO:0000259" key="7">
    <source>
        <dbReference type="Pfam" id="PF04932"/>
    </source>
</evidence>
<dbReference type="AlphaFoldDB" id="A0A4Z0QGY8"/>
<feature type="transmembrane region" description="Helical" evidence="6">
    <location>
        <begin position="176"/>
        <end position="193"/>
    </location>
</feature>
<reference evidence="8 9" key="1">
    <citation type="submission" date="2019-04" db="EMBL/GenBank/DDBJ databases">
        <authorList>
            <person name="Feng G."/>
            <person name="Zhang J."/>
            <person name="Zhu H."/>
        </authorList>
    </citation>
    <scope>NUCLEOTIDE SEQUENCE [LARGE SCALE GENOMIC DNA]</scope>
    <source>
        <strain evidence="8 9">9PBR-1</strain>
    </source>
</reference>
<keyword evidence="3 6" id="KW-1133">Transmembrane helix</keyword>
<gene>
    <name evidence="8" type="ORF">E5K02_07500</name>
</gene>
<dbReference type="Proteomes" id="UP000298471">
    <property type="component" value="Unassembled WGS sequence"/>
</dbReference>
<accession>A0A4Z0QGY8</accession>
<evidence type="ECO:0000313" key="9">
    <source>
        <dbReference type="Proteomes" id="UP000298471"/>
    </source>
</evidence>
<feature type="transmembrane region" description="Helical" evidence="6">
    <location>
        <begin position="65"/>
        <end position="84"/>
    </location>
</feature>
<feature type="domain" description="O-antigen ligase-related" evidence="7">
    <location>
        <begin position="183"/>
        <end position="342"/>
    </location>
</feature>
<evidence type="ECO:0000256" key="2">
    <source>
        <dbReference type="ARBA" id="ARBA00022692"/>
    </source>
</evidence>
<feature type="transmembrane region" description="Helical" evidence="6">
    <location>
        <begin position="90"/>
        <end position="110"/>
    </location>
</feature>
<evidence type="ECO:0000256" key="4">
    <source>
        <dbReference type="ARBA" id="ARBA00023136"/>
    </source>
</evidence>
<dbReference type="OrthoDB" id="742098at2"/>
<feature type="transmembrane region" description="Helical" evidence="6">
    <location>
        <begin position="38"/>
        <end position="58"/>
    </location>
</feature>
<sequence>MKLSLRFRHLLPLLAILFTDTAFTRFAFVAEDDPALRLYNYALLGLSLWLIGQSWRWFSRSMGRWLLLVVVAMLGLVLESYSGWGTWMVYPHVLGKLTPFLVLFGAYAYYRRYGIPPLGFAMCALPVIVALNIVLYHPETFTLGGFLSHERGVDTTSAFLLVLPAIYFLNRYLIGNSLPFLLYFFVDLGVIIFLQHRTVWLSTGLALLLNLLLVARSSSTSLRLRRFLPILVLPLVFGLLGGLTVVLNNPDVLKKLNNNVEDISNSESQGTGSWRLQQFQAYEPLLWEYPVAGMRLKGFELPIQFFDKTSGAPVWPNYTGHHFHSFYVDRLFYFGLLGLLLAIAPVILLVVRCLRQAQPLPLDTIALVAYAGCGLLYGVSYDWPFYFFGVIGFAVAAVEVAALAPAPPVPAPPRRAEPAPLFPAPSSSSSPAHVSI</sequence>
<comment type="subcellular location">
    <subcellularLocation>
        <location evidence="1">Membrane</location>
        <topology evidence="1">Multi-pass membrane protein</topology>
    </subcellularLocation>
</comment>
<evidence type="ECO:0000313" key="8">
    <source>
        <dbReference type="EMBL" id="TGE29290.1"/>
    </source>
</evidence>
<dbReference type="RefSeq" id="WP_135393579.1">
    <property type="nucleotide sequence ID" value="NZ_SRMB01000001.1"/>
</dbReference>
<evidence type="ECO:0000256" key="1">
    <source>
        <dbReference type="ARBA" id="ARBA00004141"/>
    </source>
</evidence>
<keyword evidence="9" id="KW-1185">Reference proteome</keyword>
<dbReference type="Pfam" id="PF04932">
    <property type="entry name" value="Wzy_C"/>
    <property type="match status" value="1"/>
</dbReference>
<feature type="transmembrane region" description="Helical" evidence="6">
    <location>
        <begin position="227"/>
        <end position="247"/>
    </location>
</feature>
<comment type="caution">
    <text evidence="8">The sequence shown here is derived from an EMBL/GenBank/DDBJ whole genome shotgun (WGS) entry which is preliminary data.</text>
</comment>
<evidence type="ECO:0000256" key="3">
    <source>
        <dbReference type="ARBA" id="ARBA00022989"/>
    </source>
</evidence>
<feature type="region of interest" description="Disordered" evidence="5">
    <location>
        <begin position="410"/>
        <end position="436"/>
    </location>
</feature>
<name>A0A4Z0QGY8_9BACT</name>
<keyword evidence="4 6" id="KW-0472">Membrane</keyword>
<proteinExistence type="predicted"/>
<feature type="transmembrane region" description="Helical" evidence="6">
    <location>
        <begin position="385"/>
        <end position="406"/>
    </location>
</feature>
<evidence type="ECO:0000256" key="6">
    <source>
        <dbReference type="SAM" id="Phobius"/>
    </source>
</evidence>
<feature type="transmembrane region" description="Helical" evidence="6">
    <location>
        <begin position="360"/>
        <end position="379"/>
    </location>
</feature>
<evidence type="ECO:0000256" key="5">
    <source>
        <dbReference type="SAM" id="MobiDB-lite"/>
    </source>
</evidence>
<feature type="compositionally biased region" description="Low complexity" evidence="5">
    <location>
        <begin position="424"/>
        <end position="436"/>
    </location>
</feature>
<dbReference type="GO" id="GO:0016020">
    <property type="term" value="C:membrane"/>
    <property type="evidence" value="ECO:0007669"/>
    <property type="project" value="UniProtKB-SubCell"/>
</dbReference>
<protein>
    <recommendedName>
        <fullName evidence="7">O-antigen ligase-related domain-containing protein</fullName>
    </recommendedName>
</protein>
<organism evidence="8 9">
    <name type="scientific">Hymenobacter metallicola</name>
    <dbReference type="NCBI Taxonomy" id="2563114"/>
    <lineage>
        <taxon>Bacteria</taxon>
        <taxon>Pseudomonadati</taxon>
        <taxon>Bacteroidota</taxon>
        <taxon>Cytophagia</taxon>
        <taxon>Cytophagales</taxon>
        <taxon>Hymenobacteraceae</taxon>
        <taxon>Hymenobacter</taxon>
    </lineage>
</organism>
<dbReference type="EMBL" id="SRMB01000001">
    <property type="protein sequence ID" value="TGE29290.1"/>
    <property type="molecule type" value="Genomic_DNA"/>
</dbReference>
<feature type="transmembrane region" description="Helical" evidence="6">
    <location>
        <begin position="199"/>
        <end position="215"/>
    </location>
</feature>